<dbReference type="PANTHER" id="PTHR43662:SF12">
    <property type="entry name" value="DUF1996 DOMAIN-CONTAINING PROTEIN-RELATED"/>
    <property type="match status" value="1"/>
</dbReference>
<dbReference type="InterPro" id="IPR018535">
    <property type="entry name" value="DUF1996"/>
</dbReference>
<dbReference type="OrthoDB" id="74764at2759"/>
<dbReference type="AlphaFoldDB" id="V2XW44"/>
<evidence type="ECO:0000259" key="1">
    <source>
        <dbReference type="Pfam" id="PF09362"/>
    </source>
</evidence>
<proteinExistence type="predicted"/>
<dbReference type="Pfam" id="PF09362">
    <property type="entry name" value="DUF1996"/>
    <property type="match status" value="1"/>
</dbReference>
<gene>
    <name evidence="2" type="ORF">Moror_6637</name>
</gene>
<name>V2XW44_MONRO</name>
<dbReference type="EMBL" id="AWSO01000040">
    <property type="protein sequence ID" value="ESK96765.1"/>
    <property type="molecule type" value="Genomic_DNA"/>
</dbReference>
<reference evidence="2 3" key="1">
    <citation type="journal article" date="2014" name="BMC Genomics">
        <title>Genome and secretome analysis of the hemibiotrophic fungal pathogen, Moniliophthora roreri, which causes frosty pod rot disease of cacao: mechanisms of the biotrophic and necrotrophic phases.</title>
        <authorList>
            <person name="Meinhardt L.W."/>
            <person name="Costa G.G.L."/>
            <person name="Thomazella D.P.T."/>
            <person name="Teixeira P.J.P.L."/>
            <person name="Carazzolle M.F."/>
            <person name="Schuster S.C."/>
            <person name="Carlson J.E."/>
            <person name="Guiltinan M.J."/>
            <person name="Mieczkowski P."/>
            <person name="Farmer A."/>
            <person name="Ramaraj T."/>
            <person name="Crozier J."/>
            <person name="Davis R.E."/>
            <person name="Shao J."/>
            <person name="Melnick R.L."/>
            <person name="Pereira G.A.G."/>
            <person name="Bailey B.A."/>
        </authorList>
    </citation>
    <scope>NUCLEOTIDE SEQUENCE [LARGE SCALE GENOMIC DNA]</scope>
    <source>
        <strain evidence="2 3">MCA 2997</strain>
    </source>
</reference>
<evidence type="ECO:0000313" key="3">
    <source>
        <dbReference type="Proteomes" id="UP000017559"/>
    </source>
</evidence>
<organism evidence="2 3">
    <name type="scientific">Moniliophthora roreri (strain MCA 2997)</name>
    <name type="common">Cocoa frosty pod rot fungus</name>
    <name type="synonym">Crinipellis roreri</name>
    <dbReference type="NCBI Taxonomy" id="1381753"/>
    <lineage>
        <taxon>Eukaryota</taxon>
        <taxon>Fungi</taxon>
        <taxon>Dikarya</taxon>
        <taxon>Basidiomycota</taxon>
        <taxon>Agaricomycotina</taxon>
        <taxon>Agaricomycetes</taxon>
        <taxon>Agaricomycetidae</taxon>
        <taxon>Agaricales</taxon>
        <taxon>Marasmiineae</taxon>
        <taxon>Marasmiaceae</taxon>
        <taxon>Moniliophthora</taxon>
    </lineage>
</organism>
<dbReference type="PANTHER" id="PTHR43662">
    <property type="match status" value="1"/>
</dbReference>
<sequence length="429" mass="47459">MLGINHLETYLEWSMMFLWVRLTLASLFLRASGYWLMGANNILTTQRIDPITNPGTVATHVHAVLGGSNFGLNLSTSWLRQSQCTSIPIAEDKSNYWFPQLYFQWRDGSFTSVDGNAVICKQYYLFSDAPNSTTAFPEDFRMLSGDPNLRTLDPASFAQQAITYICLNFDGVSSKHSELPVWKSCPSGIRSQVNFPSCWDGENVDSPDHRSHVAFLSTGPDNGTCNDPQYPYTLPRIFLEVYWITQPFEDHRNEAMTPSQPFVFAHGDPTGYGNHADFFNGWDEGALEKAIAHCTCNPYGDPTCCASQGLFTFNQSAQCYISDRFDEVVKGNLSVLPGANPVQATCYEEYVDNGTPAVLAPVYTYTTTTQGAALPRGTIVSEAVASNARQIASGRCIRTGSARKNKVVASSYWMSCISLLVVNTFVRGV</sequence>
<dbReference type="KEGG" id="mrr:Moror_6637"/>
<feature type="domain" description="DUF1996" evidence="1">
    <location>
        <begin position="49"/>
        <end position="282"/>
    </location>
</feature>
<keyword evidence="3" id="KW-1185">Reference proteome</keyword>
<comment type="caution">
    <text evidence="2">The sequence shown here is derived from an EMBL/GenBank/DDBJ whole genome shotgun (WGS) entry which is preliminary data.</text>
</comment>
<dbReference type="HOGENOM" id="CLU_014722_6_1_1"/>
<protein>
    <submittedName>
        <fullName evidence="2">Wsc domain</fullName>
    </submittedName>
</protein>
<dbReference type="Proteomes" id="UP000017559">
    <property type="component" value="Unassembled WGS sequence"/>
</dbReference>
<evidence type="ECO:0000313" key="2">
    <source>
        <dbReference type="EMBL" id="ESK96765.1"/>
    </source>
</evidence>
<accession>V2XW44</accession>